<proteinExistence type="inferred from homology"/>
<keyword evidence="6" id="KW-0325">Glycoprotein</keyword>
<organism evidence="13 14">
    <name type="scientific">Posidoniimonas corsicana</name>
    <dbReference type="NCBI Taxonomy" id="1938618"/>
    <lineage>
        <taxon>Bacteria</taxon>
        <taxon>Pseudomonadati</taxon>
        <taxon>Planctomycetota</taxon>
        <taxon>Planctomycetia</taxon>
        <taxon>Pirellulales</taxon>
        <taxon>Lacipirellulaceae</taxon>
        <taxon>Posidoniimonas</taxon>
    </lineage>
</organism>
<gene>
    <name evidence="13" type="ORF">KOR34_52790</name>
</gene>
<comment type="function">
    <text evidence="11">Pectinolytic enzyme consist of four classes of enzymes: pectin lyase, polygalacturonase, pectin methylesterase and rhamnogalacturonase. Among pectinolytic enzymes, pectin lyase is the most important in depolymerization of pectin, since it cleaves internal glycosidic bonds of highly methylated pectins. Favors pectate, the anion, over pectin, the methyl ester.</text>
</comment>
<evidence type="ECO:0000256" key="9">
    <source>
        <dbReference type="ARBA" id="ARBA00023316"/>
    </source>
</evidence>
<keyword evidence="12" id="KW-0732">Signal</keyword>
<keyword evidence="9" id="KW-0961">Cell wall biogenesis/degradation</keyword>
<dbReference type="PANTHER" id="PTHR42970:SF1">
    <property type="entry name" value="PECTATE LYASE C-RELATED"/>
    <property type="match status" value="1"/>
</dbReference>
<dbReference type="EMBL" id="SIHJ01000010">
    <property type="protein sequence ID" value="TWT29224.1"/>
    <property type="molecule type" value="Genomic_DNA"/>
</dbReference>
<name>A0A5C5US82_9BACT</name>
<dbReference type="GO" id="GO:0030570">
    <property type="term" value="F:pectate lyase activity"/>
    <property type="evidence" value="ECO:0007669"/>
    <property type="project" value="UniProtKB-EC"/>
</dbReference>
<dbReference type="GO" id="GO:0000272">
    <property type="term" value="P:polysaccharide catabolic process"/>
    <property type="evidence" value="ECO:0007669"/>
    <property type="project" value="UniProtKB-KW"/>
</dbReference>
<comment type="similarity">
    <text evidence="2">Belongs to the polysaccharide lyase 1 family.</text>
</comment>
<keyword evidence="10" id="KW-0624">Polysaccharide degradation</keyword>
<evidence type="ECO:0000256" key="5">
    <source>
        <dbReference type="ARBA" id="ARBA00022723"/>
    </source>
</evidence>
<evidence type="ECO:0000256" key="7">
    <source>
        <dbReference type="ARBA" id="ARBA00023239"/>
    </source>
</evidence>
<evidence type="ECO:0000313" key="13">
    <source>
        <dbReference type="EMBL" id="TWT29224.1"/>
    </source>
</evidence>
<evidence type="ECO:0000256" key="1">
    <source>
        <dbReference type="ARBA" id="ARBA00000695"/>
    </source>
</evidence>
<dbReference type="Gene3D" id="2.160.20.10">
    <property type="entry name" value="Single-stranded right-handed beta-helix, Pectin lyase-like"/>
    <property type="match status" value="1"/>
</dbReference>
<evidence type="ECO:0000256" key="4">
    <source>
        <dbReference type="ARBA" id="ARBA00016512"/>
    </source>
</evidence>
<dbReference type="InterPro" id="IPR012334">
    <property type="entry name" value="Pectin_lyas_fold"/>
</dbReference>
<evidence type="ECO:0000256" key="2">
    <source>
        <dbReference type="ARBA" id="ARBA00010980"/>
    </source>
</evidence>
<dbReference type="GO" id="GO:0046872">
    <property type="term" value="F:metal ion binding"/>
    <property type="evidence" value="ECO:0007669"/>
    <property type="project" value="UniProtKB-KW"/>
</dbReference>
<comment type="catalytic activity">
    <reaction evidence="1">
        <text>Eliminative cleavage of (1-&gt;4)-alpha-D-galacturonan to give oligosaccharides with 4-deoxy-alpha-D-galact-4-enuronosyl groups at their non-reducing ends.</text>
        <dbReference type="EC" id="4.2.2.2"/>
    </reaction>
</comment>
<keyword evidence="8" id="KW-0119">Carbohydrate metabolism</keyword>
<dbReference type="AlphaFoldDB" id="A0A5C5US82"/>
<keyword evidence="5" id="KW-0479">Metal-binding</keyword>
<evidence type="ECO:0000256" key="12">
    <source>
        <dbReference type="SAM" id="SignalP"/>
    </source>
</evidence>
<keyword evidence="7 13" id="KW-0456">Lyase</keyword>
<evidence type="ECO:0000313" key="14">
    <source>
        <dbReference type="Proteomes" id="UP000316714"/>
    </source>
</evidence>
<feature type="signal peptide" evidence="12">
    <location>
        <begin position="1"/>
        <end position="21"/>
    </location>
</feature>
<dbReference type="InterPro" id="IPR052063">
    <property type="entry name" value="Polysaccharide_Lyase_1"/>
</dbReference>
<dbReference type="Proteomes" id="UP000316714">
    <property type="component" value="Unassembled WGS sequence"/>
</dbReference>
<evidence type="ECO:0000256" key="3">
    <source>
        <dbReference type="ARBA" id="ARBA00012272"/>
    </source>
</evidence>
<evidence type="ECO:0000256" key="10">
    <source>
        <dbReference type="ARBA" id="ARBA00023326"/>
    </source>
</evidence>
<keyword evidence="14" id="KW-1185">Reference proteome</keyword>
<protein>
    <recommendedName>
        <fullName evidence="4">Probable pectate lyase C</fullName>
        <ecNumber evidence="3">4.2.2.2</ecNumber>
    </recommendedName>
</protein>
<reference evidence="13 14" key="1">
    <citation type="submission" date="2019-02" db="EMBL/GenBank/DDBJ databases">
        <title>Deep-cultivation of Planctomycetes and their phenomic and genomic characterization uncovers novel biology.</title>
        <authorList>
            <person name="Wiegand S."/>
            <person name="Jogler M."/>
            <person name="Boedeker C."/>
            <person name="Pinto D."/>
            <person name="Vollmers J."/>
            <person name="Rivas-Marin E."/>
            <person name="Kohn T."/>
            <person name="Peeters S.H."/>
            <person name="Heuer A."/>
            <person name="Rast P."/>
            <person name="Oberbeckmann S."/>
            <person name="Bunk B."/>
            <person name="Jeske O."/>
            <person name="Meyerdierks A."/>
            <person name="Storesund J.E."/>
            <person name="Kallscheuer N."/>
            <person name="Luecker S."/>
            <person name="Lage O.M."/>
            <person name="Pohl T."/>
            <person name="Merkel B.J."/>
            <person name="Hornburger P."/>
            <person name="Mueller R.-W."/>
            <person name="Bruemmer F."/>
            <person name="Labrenz M."/>
            <person name="Spormann A.M."/>
            <person name="Op Den Camp H."/>
            <person name="Overmann J."/>
            <person name="Amann R."/>
            <person name="Jetten M.S.M."/>
            <person name="Mascher T."/>
            <person name="Medema M.H."/>
            <person name="Devos D.P."/>
            <person name="Kaster A.-K."/>
            <person name="Ovreas L."/>
            <person name="Rohde M."/>
            <person name="Galperin M.Y."/>
            <person name="Jogler C."/>
        </authorList>
    </citation>
    <scope>NUCLEOTIDE SEQUENCE [LARGE SCALE GENOMIC DNA]</scope>
    <source>
        <strain evidence="13 14">KOR34</strain>
    </source>
</reference>
<dbReference type="RefSeq" id="WP_146569081.1">
    <property type="nucleotide sequence ID" value="NZ_SIHJ01000010.1"/>
</dbReference>
<dbReference type="InterPro" id="IPR018247">
    <property type="entry name" value="EF_Hand_1_Ca_BS"/>
</dbReference>
<dbReference type="EC" id="4.2.2.2" evidence="3"/>
<evidence type="ECO:0000256" key="6">
    <source>
        <dbReference type="ARBA" id="ARBA00023180"/>
    </source>
</evidence>
<dbReference type="SUPFAM" id="SSF51126">
    <property type="entry name" value="Pectin lyase-like"/>
    <property type="match status" value="1"/>
</dbReference>
<dbReference type="OrthoDB" id="233439at2"/>
<accession>A0A5C5US82</accession>
<evidence type="ECO:0000256" key="8">
    <source>
        <dbReference type="ARBA" id="ARBA00023277"/>
    </source>
</evidence>
<dbReference type="InterPro" id="IPR011050">
    <property type="entry name" value="Pectin_lyase_fold/virulence"/>
</dbReference>
<feature type="chain" id="PRO_5022752528" description="Probable pectate lyase C" evidence="12">
    <location>
        <begin position="22"/>
        <end position="842"/>
    </location>
</feature>
<dbReference type="GO" id="GO:0071555">
    <property type="term" value="P:cell wall organization"/>
    <property type="evidence" value="ECO:0007669"/>
    <property type="project" value="UniProtKB-KW"/>
</dbReference>
<evidence type="ECO:0000256" key="11">
    <source>
        <dbReference type="ARBA" id="ARBA00025679"/>
    </source>
</evidence>
<comment type="caution">
    <text evidence="13">The sequence shown here is derived from an EMBL/GenBank/DDBJ whole genome shotgun (WGS) entry which is preliminary data.</text>
</comment>
<dbReference type="PROSITE" id="PS00018">
    <property type="entry name" value="EF_HAND_1"/>
    <property type="match status" value="1"/>
</dbReference>
<sequence length="842" mass="87725" precursor="true">MPPHPLRWLACLPLLVLPAAAQPLPTFPGADGAGSVATGGRGGLVYHVTKVDQNFSDSGPGTLRYGLSDSNFGGAARTIVFDVAGTFWLGRYGAERGHDNGWDTQSRLNLGSNVTIAGQTAPGPVMIMGGVIKANGQNTVLRNVTIAPGYGMRNFAKPEDGVEPTPGDFPDAYVYDALDISGQQVMIDHVTTLYATDETVSVNELADELTVQYSSISQGQNYPQADAEGGGNFTGHGLGSLIQPGSGANVSFHHNLYAHQKGRLPRVGTETGDLTDPSVGGYNDFRNNVFYNWFGTAGQGAGGQPSQNNFIGNFYLAGPGGDDPIGGSNPGITQRSGGTGVFSGSSSTKVFFDDNLKDTNKDGDANDTSTATFSGSIQRGAFTQTPYHGVTDSAADAYNRVLDYAGATWWDRTFVDQRLFNETRTGTGKILAWADDPFNDDPNEGVEWRQMLALRADPSTGAAPFQHSPGWDDDQDGMPNFWEEVHGLPTGVANNNADFDADGYTDLEEYLNDVAAWPATAPLVFTGASSNRYALTQNWDIPWQPSRFDQVRVESGAALVDAVGQHAGGVFVGDQAELRVEGGWLMVEATGVSNGLIELGESPTDAASLSVSGGELYAQRIEKAPGGMLQLTGGKLHADEVGFGFTVEGGAVAPGWSIGQTTVEGDLTFASGSLEVELDGESADLLSVLGDLNLGGVATLDVVTLGGSSAGPLLIAEYTGALSGAFAAVTDGYRVSYATPGQILLLIGDGPALPGDFNGDGLVDAADYTLWRDNLGGAFDLAGNGDESGASQGLVDQQDYLLWRANFGASSAAPGAAPAPEPAAMVLLLAASGLLGAGRRRG</sequence>
<dbReference type="PANTHER" id="PTHR42970">
    <property type="entry name" value="PECTATE LYASE C-RELATED"/>
    <property type="match status" value="1"/>
</dbReference>